<sequence length="234" mass="26182">MTQQSEHCKEPPVEEAAVAEYLAATPDFFERHEELLLQLKLPDTNGSGNSISLIERQLAGLRKECAGYQQQLDELVKIGRKNDQLIERLHQLTLALIDTTNLDEVLNALEDHLHEEFAADRVELWLFTPADLEDPSGLDTPEREAISNFQNFFKQDKPLCGRLTKAQLDFLFGIEADDIRSAALIPMRNDAIAGMLAVGSSDEQRFQGDMGTEFLSRLGDIVSQRLEMVSEPGG</sequence>
<dbReference type="PANTHER" id="PTHR38765:SF1">
    <property type="entry name" value="DUF484 DOMAIN-CONTAINING PROTEIN"/>
    <property type="match status" value="1"/>
</dbReference>
<dbReference type="InterPro" id="IPR029016">
    <property type="entry name" value="GAF-like_dom_sf"/>
</dbReference>
<dbReference type="InterPro" id="IPR007435">
    <property type="entry name" value="DUF484"/>
</dbReference>
<protein>
    <recommendedName>
        <fullName evidence="3">DUF484 domain-containing protein</fullName>
    </recommendedName>
</protein>
<dbReference type="SUPFAM" id="SSF55781">
    <property type="entry name" value="GAF domain-like"/>
    <property type="match status" value="1"/>
</dbReference>
<name>A0A3B1B607_9ZZZZ</name>
<dbReference type="Pfam" id="PF04340">
    <property type="entry name" value="DUF484"/>
    <property type="match status" value="1"/>
</dbReference>
<evidence type="ECO:0008006" key="3">
    <source>
        <dbReference type="Google" id="ProtNLM"/>
    </source>
</evidence>
<keyword evidence="1" id="KW-0175">Coiled coil</keyword>
<feature type="coiled-coil region" evidence="1">
    <location>
        <begin position="51"/>
        <end position="78"/>
    </location>
</feature>
<gene>
    <name evidence="2" type="ORF">MNBD_GAMMA26-742</name>
</gene>
<proteinExistence type="predicted"/>
<dbReference type="Gene3D" id="3.30.450.40">
    <property type="match status" value="1"/>
</dbReference>
<organism evidence="2">
    <name type="scientific">hydrothermal vent metagenome</name>
    <dbReference type="NCBI Taxonomy" id="652676"/>
    <lineage>
        <taxon>unclassified sequences</taxon>
        <taxon>metagenomes</taxon>
        <taxon>ecological metagenomes</taxon>
    </lineage>
</organism>
<dbReference type="AlphaFoldDB" id="A0A3B1B607"/>
<accession>A0A3B1B607</accession>
<reference evidence="2" key="1">
    <citation type="submission" date="2018-06" db="EMBL/GenBank/DDBJ databases">
        <authorList>
            <person name="Zhirakovskaya E."/>
        </authorList>
    </citation>
    <scope>NUCLEOTIDE SEQUENCE</scope>
</reference>
<dbReference type="EMBL" id="UOFX01000024">
    <property type="protein sequence ID" value="VAX07464.1"/>
    <property type="molecule type" value="Genomic_DNA"/>
</dbReference>
<dbReference type="PANTHER" id="PTHR38765">
    <property type="entry name" value="DUF484 DOMAIN-CONTAINING PROTEIN"/>
    <property type="match status" value="1"/>
</dbReference>
<evidence type="ECO:0000313" key="2">
    <source>
        <dbReference type="EMBL" id="VAX07464.1"/>
    </source>
</evidence>
<evidence type="ECO:0000256" key="1">
    <source>
        <dbReference type="SAM" id="Coils"/>
    </source>
</evidence>